<reference evidence="1" key="1">
    <citation type="submission" date="2019-08" db="EMBL/GenBank/DDBJ databases">
        <authorList>
            <person name="Kucharzyk K."/>
            <person name="Murdoch R.W."/>
            <person name="Higgins S."/>
            <person name="Loffler F."/>
        </authorList>
    </citation>
    <scope>NUCLEOTIDE SEQUENCE</scope>
</reference>
<gene>
    <name evidence="1" type="ORF">SDC9_119228</name>
</gene>
<comment type="caution">
    <text evidence="1">The sequence shown here is derived from an EMBL/GenBank/DDBJ whole genome shotgun (WGS) entry which is preliminary data.</text>
</comment>
<sequence>MRNAEIHERFKTSGIKKWLCAEKLGISDVAFSKKLRIELSPEEKKKIFEIIEELKNESIK</sequence>
<proteinExistence type="predicted"/>
<dbReference type="AlphaFoldDB" id="A0A645C3Z1"/>
<evidence type="ECO:0008006" key="2">
    <source>
        <dbReference type="Google" id="ProtNLM"/>
    </source>
</evidence>
<protein>
    <recommendedName>
        <fullName evidence="2">HTH cro/C1-type domain-containing protein</fullName>
    </recommendedName>
</protein>
<dbReference type="EMBL" id="VSSQ01024632">
    <property type="protein sequence ID" value="MPM72255.1"/>
    <property type="molecule type" value="Genomic_DNA"/>
</dbReference>
<organism evidence="1">
    <name type="scientific">bioreactor metagenome</name>
    <dbReference type="NCBI Taxonomy" id="1076179"/>
    <lineage>
        <taxon>unclassified sequences</taxon>
        <taxon>metagenomes</taxon>
        <taxon>ecological metagenomes</taxon>
    </lineage>
</organism>
<evidence type="ECO:0000313" key="1">
    <source>
        <dbReference type="EMBL" id="MPM72255.1"/>
    </source>
</evidence>
<name>A0A645C3Z1_9ZZZZ</name>
<accession>A0A645C3Z1</accession>